<dbReference type="EMBL" id="JADILY010000030">
    <property type="protein sequence ID" value="MBO8481221.1"/>
    <property type="molecule type" value="Genomic_DNA"/>
</dbReference>
<dbReference type="InterPro" id="IPR027828">
    <property type="entry name" value="DUF4465"/>
</dbReference>
<evidence type="ECO:0000313" key="2">
    <source>
        <dbReference type="EMBL" id="MBO8481221.1"/>
    </source>
</evidence>
<keyword evidence="1" id="KW-0732">Signal</keyword>
<feature type="chain" id="PRO_5039248436" evidence="1">
    <location>
        <begin position="19"/>
        <end position="242"/>
    </location>
</feature>
<evidence type="ECO:0000256" key="1">
    <source>
        <dbReference type="SAM" id="SignalP"/>
    </source>
</evidence>
<dbReference type="AlphaFoldDB" id="A0A9D9IZU5"/>
<accession>A0A9D9IZU5</accession>
<reference evidence="2" key="2">
    <citation type="journal article" date="2021" name="PeerJ">
        <title>Extensive microbial diversity within the chicken gut microbiome revealed by metagenomics and culture.</title>
        <authorList>
            <person name="Gilroy R."/>
            <person name="Ravi A."/>
            <person name="Getino M."/>
            <person name="Pursley I."/>
            <person name="Horton D.L."/>
            <person name="Alikhan N.F."/>
            <person name="Baker D."/>
            <person name="Gharbi K."/>
            <person name="Hall N."/>
            <person name="Watson M."/>
            <person name="Adriaenssens E.M."/>
            <person name="Foster-Nyarko E."/>
            <person name="Jarju S."/>
            <person name="Secka A."/>
            <person name="Antonio M."/>
            <person name="Oren A."/>
            <person name="Chaudhuri R.R."/>
            <person name="La Ragione R."/>
            <person name="Hildebrand F."/>
            <person name="Pallen M.J."/>
        </authorList>
    </citation>
    <scope>NUCLEOTIDE SEQUENCE</scope>
    <source>
        <strain evidence="2">B3-2255</strain>
    </source>
</reference>
<dbReference type="PROSITE" id="PS51257">
    <property type="entry name" value="PROKAR_LIPOPROTEIN"/>
    <property type="match status" value="1"/>
</dbReference>
<dbReference type="Gene3D" id="2.60.120.1350">
    <property type="entry name" value="Protein of unknown function DUF4465"/>
    <property type="match status" value="1"/>
</dbReference>
<dbReference type="Proteomes" id="UP000823772">
    <property type="component" value="Unassembled WGS sequence"/>
</dbReference>
<protein>
    <submittedName>
        <fullName evidence="2">DUF4465 domain-containing protein</fullName>
    </submittedName>
</protein>
<organism evidence="2 3">
    <name type="scientific">Candidatus Merdivivens faecigallinarum</name>
    <dbReference type="NCBI Taxonomy" id="2840871"/>
    <lineage>
        <taxon>Bacteria</taxon>
        <taxon>Pseudomonadati</taxon>
        <taxon>Bacteroidota</taxon>
        <taxon>Bacteroidia</taxon>
        <taxon>Bacteroidales</taxon>
        <taxon>Muribaculaceae</taxon>
        <taxon>Muribaculaceae incertae sedis</taxon>
        <taxon>Candidatus Merdivivens</taxon>
    </lineage>
</organism>
<reference evidence="2" key="1">
    <citation type="submission" date="2020-10" db="EMBL/GenBank/DDBJ databases">
        <authorList>
            <person name="Gilroy R."/>
        </authorList>
    </citation>
    <scope>NUCLEOTIDE SEQUENCE</scope>
    <source>
        <strain evidence="2">B3-2255</strain>
    </source>
</reference>
<comment type="caution">
    <text evidence="2">The sequence shown here is derived from an EMBL/GenBank/DDBJ whole genome shotgun (WGS) entry which is preliminary data.</text>
</comment>
<dbReference type="Pfam" id="PF14717">
    <property type="entry name" value="DUF4465"/>
    <property type="match status" value="1"/>
</dbReference>
<feature type="signal peptide" evidence="1">
    <location>
        <begin position="1"/>
        <end position="18"/>
    </location>
</feature>
<name>A0A9D9IZU5_9BACT</name>
<gene>
    <name evidence="2" type="ORF">IAC87_01590</name>
</gene>
<evidence type="ECO:0000313" key="3">
    <source>
        <dbReference type="Proteomes" id="UP000823772"/>
    </source>
</evidence>
<proteinExistence type="predicted"/>
<sequence length="242" mass="27075">MRRLFFLLSIVICSAVSACSFLENKDFVAAEVTFEDISFDTTGFISSVPYSFEGGIAVFANNFQSEYGSYEGFAFSCLNDTETPGIVNQFSVYGNGGCDGSSNFAVYYYNTFESQLEGRKIIFSDDIRVNLESVCVTNSTYVALDMLNGSDFSKKFGPGDWFLLTVKAVCADGSEKSVEYYLADFRDGKSYVCNSWTEIDLSSMTDVLYLDFVLTSSDSGEYGMNTPAYFCLDNLKFRYRKY</sequence>